<proteinExistence type="predicted"/>
<dbReference type="PANTHER" id="PTHR11012">
    <property type="entry name" value="PROTEIN KINASE-LIKE DOMAIN-CONTAINING"/>
    <property type="match status" value="1"/>
</dbReference>
<dbReference type="SUPFAM" id="SSF56112">
    <property type="entry name" value="Protein kinase-like (PK-like)"/>
    <property type="match status" value="1"/>
</dbReference>
<accession>A0A382B079</accession>
<evidence type="ECO:0000259" key="1">
    <source>
        <dbReference type="SMART" id="SM00587"/>
    </source>
</evidence>
<sequence>MATKDFPSTIEDVSTDWLTGVLQGSGFDGAEITDMQVEVIGEGVGIMGLLYRVKLSYSDSSSKEAPDSVVIKVPSPHEQTRHIARAFMFYGKEIGFYRDAAKDTPLGTPECYAALHDPESDDFVLVLEDLDGTEVISQLDGCPIDKAEIAIEALAKHHAAFWESERFNGDLSWLPYGWDVPFPQAIAQGFSEAWPGCMEMFPNGVSDRIKKVGEKFPAATGEMMELADSPITLAHGDFRLDNLFFQNETLKVIDWQICIKTVGGYDVGYFLSQSLTIEDRRNHETELLDRYRKTLSEIGLDYPQDRLMEDYRRSILFCLAYPVQASAAALVNERAVQLVTEMFARVSTAIEDLDADEFLPE</sequence>
<name>A0A382B079_9ZZZZ</name>
<feature type="domain" description="CHK kinase-like" evidence="1">
    <location>
        <begin position="125"/>
        <end position="301"/>
    </location>
</feature>
<reference evidence="2" key="1">
    <citation type="submission" date="2018-05" db="EMBL/GenBank/DDBJ databases">
        <authorList>
            <person name="Lanie J.A."/>
            <person name="Ng W.-L."/>
            <person name="Kazmierczak K.M."/>
            <person name="Andrzejewski T.M."/>
            <person name="Davidsen T.M."/>
            <person name="Wayne K.J."/>
            <person name="Tettelin H."/>
            <person name="Glass J.I."/>
            <person name="Rusch D."/>
            <person name="Podicherti R."/>
            <person name="Tsui H.-C.T."/>
            <person name="Winkler M.E."/>
        </authorList>
    </citation>
    <scope>NUCLEOTIDE SEQUENCE</scope>
</reference>
<dbReference type="InterPro" id="IPR015897">
    <property type="entry name" value="CHK_kinase-like"/>
</dbReference>
<gene>
    <name evidence="2" type="ORF">METZ01_LOCUS159566</name>
</gene>
<dbReference type="SMART" id="SM00587">
    <property type="entry name" value="CHK"/>
    <property type="match status" value="1"/>
</dbReference>
<dbReference type="PANTHER" id="PTHR11012:SF30">
    <property type="entry name" value="PROTEIN KINASE-LIKE DOMAIN-CONTAINING"/>
    <property type="match status" value="1"/>
</dbReference>
<evidence type="ECO:0000313" key="2">
    <source>
        <dbReference type="EMBL" id="SVB06712.1"/>
    </source>
</evidence>
<protein>
    <recommendedName>
        <fullName evidence="1">CHK kinase-like domain-containing protein</fullName>
    </recommendedName>
</protein>
<dbReference type="Pfam" id="PF02958">
    <property type="entry name" value="EcKL"/>
    <property type="match status" value="2"/>
</dbReference>
<dbReference type="InterPro" id="IPR004119">
    <property type="entry name" value="EcKL"/>
</dbReference>
<dbReference type="AlphaFoldDB" id="A0A382B079"/>
<dbReference type="Gene3D" id="3.90.1200.10">
    <property type="match status" value="1"/>
</dbReference>
<dbReference type="InterPro" id="IPR011009">
    <property type="entry name" value="Kinase-like_dom_sf"/>
</dbReference>
<organism evidence="2">
    <name type="scientific">marine metagenome</name>
    <dbReference type="NCBI Taxonomy" id="408172"/>
    <lineage>
        <taxon>unclassified sequences</taxon>
        <taxon>metagenomes</taxon>
        <taxon>ecological metagenomes</taxon>
    </lineage>
</organism>
<dbReference type="EMBL" id="UINC01027450">
    <property type="protein sequence ID" value="SVB06712.1"/>
    <property type="molecule type" value="Genomic_DNA"/>
</dbReference>